<keyword evidence="1" id="KW-0812">Transmembrane</keyword>
<keyword evidence="1" id="KW-1133">Transmembrane helix</keyword>
<evidence type="ECO:0000313" key="2">
    <source>
        <dbReference type="Ensembl" id="ENSOMEP00000006566.1"/>
    </source>
</evidence>
<keyword evidence="1" id="KW-0472">Membrane</keyword>
<dbReference type="Ensembl" id="ENSOMET00000005602.1">
    <property type="protein sequence ID" value="ENSOMEP00000006566.1"/>
    <property type="gene ID" value="ENSOMEG00000007622.1"/>
</dbReference>
<proteinExistence type="predicted"/>
<keyword evidence="3" id="KW-1185">Reference proteome</keyword>
<feature type="transmembrane region" description="Helical" evidence="1">
    <location>
        <begin position="54"/>
        <end position="76"/>
    </location>
</feature>
<reference evidence="2" key="2">
    <citation type="submission" date="2025-09" db="UniProtKB">
        <authorList>
            <consortium name="Ensembl"/>
        </authorList>
    </citation>
    <scope>IDENTIFICATION</scope>
</reference>
<dbReference type="AlphaFoldDB" id="A0A3B3BLX3"/>
<evidence type="ECO:0000256" key="1">
    <source>
        <dbReference type="SAM" id="Phobius"/>
    </source>
</evidence>
<sequence>MESECSKVKSYNSILLAFWTILHIKNSELGSPKTFIFDPESPQPCDDLGMRMGWVFLSLILFFCIFFVCLFLYVFLFYFLNVVLLHILFLLSTVDFCKLPHLVDHSWHLERQYPLLAHTFIQS</sequence>
<reference evidence="2" key="1">
    <citation type="submission" date="2025-08" db="UniProtKB">
        <authorList>
            <consortium name="Ensembl"/>
        </authorList>
    </citation>
    <scope>IDENTIFICATION</scope>
</reference>
<dbReference type="PaxDb" id="30732-ENSOMEP00000006566"/>
<protein>
    <submittedName>
        <fullName evidence="2">Uncharacterized protein</fullName>
    </submittedName>
</protein>
<accession>A0A3B3BLX3</accession>
<organism evidence="2 3">
    <name type="scientific">Oryzias melastigma</name>
    <name type="common">Marine medaka</name>
    <dbReference type="NCBI Taxonomy" id="30732"/>
    <lineage>
        <taxon>Eukaryota</taxon>
        <taxon>Metazoa</taxon>
        <taxon>Chordata</taxon>
        <taxon>Craniata</taxon>
        <taxon>Vertebrata</taxon>
        <taxon>Euteleostomi</taxon>
        <taxon>Actinopterygii</taxon>
        <taxon>Neopterygii</taxon>
        <taxon>Teleostei</taxon>
        <taxon>Neoteleostei</taxon>
        <taxon>Acanthomorphata</taxon>
        <taxon>Ovalentaria</taxon>
        <taxon>Atherinomorphae</taxon>
        <taxon>Beloniformes</taxon>
        <taxon>Adrianichthyidae</taxon>
        <taxon>Oryziinae</taxon>
        <taxon>Oryzias</taxon>
    </lineage>
</organism>
<dbReference type="Proteomes" id="UP000261560">
    <property type="component" value="Unplaced"/>
</dbReference>
<evidence type="ECO:0000313" key="3">
    <source>
        <dbReference type="Proteomes" id="UP000261560"/>
    </source>
</evidence>
<name>A0A3B3BLX3_ORYME</name>